<accession>A0A1D9FYR4</accession>
<feature type="transmembrane region" description="Helical" evidence="1">
    <location>
        <begin position="130"/>
        <end position="151"/>
    </location>
</feature>
<feature type="transmembrane region" description="Helical" evidence="1">
    <location>
        <begin position="31"/>
        <end position="53"/>
    </location>
</feature>
<reference evidence="2" key="1">
    <citation type="journal article" date="2017" name="Proc. Natl. Acad. Sci. U.S.A.">
        <title>Comparative genomics uncovers the prolific and distinctive metabolic potential of the cyanobacterial genus Moorea.</title>
        <authorList>
            <person name="Leao T."/>
            <person name="Castelao G."/>
            <person name="Korobeynikov A."/>
            <person name="Monroe E.A."/>
            <person name="Podell S."/>
            <person name="Glukhov E."/>
            <person name="Allen E.E."/>
            <person name="Gerwick W.H."/>
            <person name="Gerwick L."/>
        </authorList>
    </citation>
    <scope>NUCLEOTIDE SEQUENCE</scope>
    <source>
        <strain evidence="2">JHB</strain>
    </source>
</reference>
<keyword evidence="1" id="KW-1133">Transmembrane helix</keyword>
<dbReference type="EMBL" id="CP017708">
    <property type="protein sequence ID" value="AOY80518.2"/>
    <property type="molecule type" value="Genomic_DNA"/>
</dbReference>
<evidence type="ECO:0000313" key="2">
    <source>
        <dbReference type="EMBL" id="AOY80518.2"/>
    </source>
</evidence>
<sequence>MNHFTIVMEFLGDRQRFLKEVDQGIRIDIKIISLLIASSAFFGIYGAIIGSFSGPLQIISSAIKLPALYLLTLLICLPTLYFYEISSGSKRSFGQYLALLLAATSVISVMLFGFAPITLFFRLSINDYKFFMLLNIVIFGITGLIGVNVFYQCMQFITEQEAEEKKSPTRIIKPWLVLYGFVGSQLGWTLRPFFGAPGEPFALFRELESNFYMQLLKLISTMLGWG</sequence>
<feature type="transmembrane region" description="Helical" evidence="1">
    <location>
        <begin position="96"/>
        <end position="118"/>
    </location>
</feature>
<protein>
    <submittedName>
        <fullName evidence="2">Actin-binding WH2 domain-containing protein</fullName>
    </submittedName>
</protein>
<keyword evidence="1" id="KW-0472">Membrane</keyword>
<reference evidence="2" key="2">
    <citation type="submission" date="2022-10" db="EMBL/GenBank/DDBJ databases">
        <authorList>
            <person name="Ngo T.-E."/>
        </authorList>
    </citation>
    <scope>NUCLEOTIDE SEQUENCE</scope>
    <source>
        <strain evidence="2">JHB</strain>
    </source>
</reference>
<dbReference type="AlphaFoldDB" id="A0A1D9FYR4"/>
<dbReference type="Proteomes" id="UP000176944">
    <property type="component" value="Chromosome"/>
</dbReference>
<evidence type="ECO:0000256" key="1">
    <source>
        <dbReference type="SAM" id="Phobius"/>
    </source>
</evidence>
<proteinExistence type="predicted"/>
<name>A0A1D9FYR4_MOOP1</name>
<gene>
    <name evidence="2" type="ORF">BJP36_11925</name>
</gene>
<feature type="transmembrane region" description="Helical" evidence="1">
    <location>
        <begin position="65"/>
        <end position="84"/>
    </location>
</feature>
<keyword evidence="1" id="KW-0812">Transmembrane</keyword>
<organism evidence="2">
    <name type="scientific">Moorena producens (strain JHB)</name>
    <dbReference type="NCBI Taxonomy" id="1454205"/>
    <lineage>
        <taxon>Bacteria</taxon>
        <taxon>Bacillati</taxon>
        <taxon>Cyanobacteriota</taxon>
        <taxon>Cyanophyceae</taxon>
        <taxon>Coleofasciculales</taxon>
        <taxon>Coleofasciculaceae</taxon>
        <taxon>Moorena</taxon>
    </lineage>
</organism>